<dbReference type="HOGENOM" id="CLU_036113_0_0_1"/>
<gene>
    <name evidence="8" type="ORF">PV04_10633</name>
</gene>
<dbReference type="GO" id="GO:0000981">
    <property type="term" value="F:DNA-binding transcription factor activity, RNA polymerase II-specific"/>
    <property type="evidence" value="ECO:0007669"/>
    <property type="project" value="InterPro"/>
</dbReference>
<evidence type="ECO:0000313" key="9">
    <source>
        <dbReference type="Proteomes" id="UP000054266"/>
    </source>
</evidence>
<evidence type="ECO:0000313" key="8">
    <source>
        <dbReference type="EMBL" id="KIW62460.1"/>
    </source>
</evidence>
<accession>A0A0D2F693</accession>
<dbReference type="InterPro" id="IPR036864">
    <property type="entry name" value="Zn2-C6_fun-type_DNA-bd_sf"/>
</dbReference>
<dbReference type="STRING" id="5601.A0A0D2F693"/>
<dbReference type="PROSITE" id="PS50048">
    <property type="entry name" value="ZN2_CY6_FUNGAL_2"/>
    <property type="match status" value="1"/>
</dbReference>
<organism evidence="8 9">
    <name type="scientific">Phialophora macrospora</name>
    <dbReference type="NCBI Taxonomy" id="1851006"/>
    <lineage>
        <taxon>Eukaryota</taxon>
        <taxon>Fungi</taxon>
        <taxon>Dikarya</taxon>
        <taxon>Ascomycota</taxon>
        <taxon>Pezizomycotina</taxon>
        <taxon>Eurotiomycetes</taxon>
        <taxon>Chaetothyriomycetidae</taxon>
        <taxon>Chaetothyriales</taxon>
        <taxon>Herpotrichiellaceae</taxon>
        <taxon>Phialophora</taxon>
    </lineage>
</organism>
<keyword evidence="2" id="KW-0238">DNA-binding</keyword>
<evidence type="ECO:0000256" key="3">
    <source>
        <dbReference type="ARBA" id="ARBA00023163"/>
    </source>
</evidence>
<keyword evidence="6" id="KW-1133">Transmembrane helix</keyword>
<evidence type="ECO:0000256" key="5">
    <source>
        <dbReference type="SAM" id="MobiDB-lite"/>
    </source>
</evidence>
<name>A0A0D2F693_9EURO</name>
<proteinExistence type="predicted"/>
<evidence type="ECO:0000256" key="6">
    <source>
        <dbReference type="SAM" id="Phobius"/>
    </source>
</evidence>
<dbReference type="CDD" id="cd00067">
    <property type="entry name" value="GAL4"/>
    <property type="match status" value="1"/>
</dbReference>
<dbReference type="GO" id="GO:0008270">
    <property type="term" value="F:zinc ion binding"/>
    <property type="evidence" value="ECO:0007669"/>
    <property type="project" value="InterPro"/>
</dbReference>
<dbReference type="PANTHER" id="PTHR37534">
    <property type="entry name" value="TRANSCRIPTIONAL ACTIVATOR PROTEIN UGA3"/>
    <property type="match status" value="1"/>
</dbReference>
<evidence type="ECO:0000259" key="7">
    <source>
        <dbReference type="PROSITE" id="PS50048"/>
    </source>
</evidence>
<feature type="region of interest" description="Disordered" evidence="5">
    <location>
        <begin position="56"/>
        <end position="89"/>
    </location>
</feature>
<dbReference type="GO" id="GO:0003677">
    <property type="term" value="F:DNA binding"/>
    <property type="evidence" value="ECO:0007669"/>
    <property type="project" value="UniProtKB-KW"/>
</dbReference>
<keyword evidence="1" id="KW-0805">Transcription regulation</keyword>
<keyword evidence="6" id="KW-0812">Transmembrane</keyword>
<feature type="compositionally biased region" description="Low complexity" evidence="5">
    <location>
        <begin position="64"/>
        <end position="80"/>
    </location>
</feature>
<keyword evidence="9" id="KW-1185">Reference proteome</keyword>
<sequence>MASITSPSRKRKARTACDRCYELKERCDRASTTAACARCDRLGQVCLTVRPVRPAGRRLRPRESSASQTTSSQSNTGSQSPRHLGSWLRDIPGLSPQEKELLMFLLGRPQTLEYYVISPSFEEAEQRSFATPLPAALPVLKDAYLAYAGVLKSFQSGNATEEDETRNLCHASSAMITLRALPVANAEDAAVCLTLGIALALFVYAAIGVGVSDICHHCLSSTRPFIETAALDPETEPRMIFLVLLETMDCVVHRRKPTLRIQAPAPDGVDRHLGLCLSLLPCFYDLCVISHSLGTATDAGLIVQLQQQLDGIQAFVHTWQPSQPEHFIHQFGSAEVIHLLAQARVYRLAALLMAHRLQHVFGQEDSQADIWSREVMMELELARQMTKRSIRFVTLPFIIAAIEIRDPATRIRAVHNVDEYVDQFTPVVQKATKAFLSRVWQERDAQTTCSWFDSVHKPCVILDSIETSSRSEPIFASPS</sequence>
<evidence type="ECO:0000256" key="4">
    <source>
        <dbReference type="ARBA" id="ARBA00023242"/>
    </source>
</evidence>
<dbReference type="AlphaFoldDB" id="A0A0D2F693"/>
<keyword evidence="6" id="KW-0472">Membrane</keyword>
<dbReference type="PANTHER" id="PTHR37534:SF46">
    <property type="entry name" value="ZN(II)2CYS6 TRANSCRIPTION FACTOR (EUROFUNG)"/>
    <property type="match status" value="1"/>
</dbReference>
<dbReference type="InterPro" id="IPR001138">
    <property type="entry name" value="Zn2Cys6_DnaBD"/>
</dbReference>
<evidence type="ECO:0000256" key="2">
    <source>
        <dbReference type="ARBA" id="ARBA00023125"/>
    </source>
</evidence>
<dbReference type="SMART" id="SM00066">
    <property type="entry name" value="GAL4"/>
    <property type="match status" value="1"/>
</dbReference>
<feature type="domain" description="Zn(2)-C6 fungal-type" evidence="7">
    <location>
        <begin position="16"/>
        <end position="48"/>
    </location>
</feature>
<dbReference type="Proteomes" id="UP000054266">
    <property type="component" value="Unassembled WGS sequence"/>
</dbReference>
<evidence type="ECO:0000256" key="1">
    <source>
        <dbReference type="ARBA" id="ARBA00023015"/>
    </source>
</evidence>
<reference evidence="8 9" key="1">
    <citation type="submission" date="2015-01" db="EMBL/GenBank/DDBJ databases">
        <title>The Genome Sequence of Capronia semiimmersa CBS27337.</title>
        <authorList>
            <consortium name="The Broad Institute Genomics Platform"/>
            <person name="Cuomo C."/>
            <person name="de Hoog S."/>
            <person name="Gorbushina A."/>
            <person name="Stielow B."/>
            <person name="Teixiera M."/>
            <person name="Abouelleil A."/>
            <person name="Chapman S.B."/>
            <person name="Priest M."/>
            <person name="Young S.K."/>
            <person name="Wortman J."/>
            <person name="Nusbaum C."/>
            <person name="Birren B."/>
        </authorList>
    </citation>
    <scope>NUCLEOTIDE SEQUENCE [LARGE SCALE GENOMIC DNA]</scope>
    <source>
        <strain evidence="8 9">CBS 27337</strain>
    </source>
</reference>
<keyword evidence="3" id="KW-0804">Transcription</keyword>
<dbReference type="EMBL" id="KN846963">
    <property type="protein sequence ID" value="KIW62460.1"/>
    <property type="molecule type" value="Genomic_DNA"/>
</dbReference>
<dbReference type="SUPFAM" id="SSF57701">
    <property type="entry name" value="Zn2/Cys6 DNA-binding domain"/>
    <property type="match status" value="1"/>
</dbReference>
<keyword evidence="4" id="KW-0539">Nucleus</keyword>
<feature type="transmembrane region" description="Helical" evidence="6">
    <location>
        <begin position="189"/>
        <end position="211"/>
    </location>
</feature>
<protein>
    <recommendedName>
        <fullName evidence="7">Zn(2)-C6 fungal-type domain-containing protein</fullName>
    </recommendedName>
</protein>